<dbReference type="GO" id="GO:0022625">
    <property type="term" value="C:cytosolic large ribosomal subunit"/>
    <property type="evidence" value="ECO:0007669"/>
    <property type="project" value="UniProtKB-UniRule"/>
</dbReference>
<keyword evidence="4 6" id="KW-0689">Ribosomal protein</keyword>
<dbReference type="GO" id="GO:0019843">
    <property type="term" value="F:rRNA binding"/>
    <property type="evidence" value="ECO:0007669"/>
    <property type="project" value="UniProtKB-UniRule"/>
</dbReference>
<proteinExistence type="inferred from homology"/>
<dbReference type="AlphaFoldDB" id="A0A811T5Z2"/>
<evidence type="ECO:0000256" key="2">
    <source>
        <dbReference type="ARBA" id="ARBA00022730"/>
    </source>
</evidence>
<dbReference type="InterPro" id="IPR045077">
    <property type="entry name" value="L3_arc_euk"/>
</dbReference>
<evidence type="ECO:0000256" key="6">
    <source>
        <dbReference type="HAMAP-Rule" id="MF_01325"/>
    </source>
</evidence>
<keyword evidence="5 6" id="KW-0687">Ribonucleoprotein</keyword>
<comment type="function">
    <text evidence="6">One of the primary rRNA binding proteins, it binds directly near the 3'-end of the 23S rRNA, where it nucleates assembly of the 50S subunit.</text>
</comment>
<feature type="region of interest" description="Disordered" evidence="7">
    <location>
        <begin position="1"/>
        <end position="20"/>
    </location>
</feature>
<keyword evidence="3 6" id="KW-0694">RNA-binding</keyword>
<evidence type="ECO:0000313" key="8">
    <source>
        <dbReference type="EMBL" id="CAD6491308.1"/>
    </source>
</evidence>
<evidence type="ECO:0000256" key="5">
    <source>
        <dbReference type="ARBA" id="ARBA00023274"/>
    </source>
</evidence>
<comment type="similarity">
    <text evidence="1 6">Belongs to the universal ribosomal protein uL3 family.</text>
</comment>
<dbReference type="InterPro" id="IPR019928">
    <property type="entry name" value="Ribosomal_uL3_arc"/>
</dbReference>
<evidence type="ECO:0000256" key="3">
    <source>
        <dbReference type="ARBA" id="ARBA00022884"/>
    </source>
</evidence>
<dbReference type="PANTHER" id="PTHR11363:SF5">
    <property type="entry name" value="LARGE RIBOSOMAL SUBUNIT PROTEIN UL3"/>
    <property type="match status" value="1"/>
</dbReference>
<sequence>MPTIHRPRRGSLSYSPRKRAKKEVPHITTWLRSDEIALQGFAGYKAGMTHVIAVDNKRNSLTEGMEISIPVTVIEVPEMKVAAIRGYMKDTYGRKVIGEAWAEEHDRELTKRLTLSKNSSTKDQLGKLQHLIEEGTITDITAIVHTRPNKVSGIPKKKPDIMECGISGSDIKARFEYAKSVLGTAVKISDVFKNGDIIDVVAITTGKGTQGPVKRWGISLMKNKHSRAGSLRQVGNLGPWCPAHVSWRVPQLGQTGYQQRTDFNKAVIKIGDAEKDGITPSNGFINYGIVRNEYVLVRGSVPGPVKRLIRLRHAIRAKEIPREQPILKVSLESTQG</sequence>
<protein>
    <recommendedName>
        <fullName evidence="6">Large ribosomal subunit protein uL3</fullName>
    </recommendedName>
</protein>
<evidence type="ECO:0000256" key="4">
    <source>
        <dbReference type="ARBA" id="ARBA00022980"/>
    </source>
</evidence>
<dbReference type="Pfam" id="PF00297">
    <property type="entry name" value="Ribosomal_L3"/>
    <property type="match status" value="1"/>
</dbReference>
<dbReference type="PROSITE" id="PS00474">
    <property type="entry name" value="RIBOSOMAL_L3"/>
    <property type="match status" value="1"/>
</dbReference>
<accession>A0A811T5Z2</accession>
<keyword evidence="2 6" id="KW-0699">rRNA-binding</keyword>
<dbReference type="NCBIfam" id="TIGR03626">
    <property type="entry name" value="L3_arch"/>
    <property type="match status" value="1"/>
</dbReference>
<evidence type="ECO:0000313" key="9">
    <source>
        <dbReference type="Proteomes" id="UP000612009"/>
    </source>
</evidence>
<dbReference type="InterPro" id="IPR019926">
    <property type="entry name" value="Ribosomal_uL3_CS"/>
</dbReference>
<name>A0A811T5Z2_9EURY</name>
<dbReference type="HAMAP" id="MF_01325_A">
    <property type="entry name" value="Ribosomal_uL3_A"/>
    <property type="match status" value="1"/>
</dbReference>
<dbReference type="GO" id="GO:0003735">
    <property type="term" value="F:structural constituent of ribosome"/>
    <property type="evidence" value="ECO:0007669"/>
    <property type="project" value="UniProtKB-UniRule"/>
</dbReference>
<evidence type="ECO:0000256" key="1">
    <source>
        <dbReference type="ARBA" id="ARBA00006540"/>
    </source>
</evidence>
<dbReference type="Gene3D" id="2.40.30.10">
    <property type="entry name" value="Translation factors"/>
    <property type="match status" value="1"/>
</dbReference>
<comment type="caution">
    <text evidence="8">The sequence shown here is derived from an EMBL/GenBank/DDBJ whole genome shotgun (WGS) entry which is preliminary data.</text>
</comment>
<evidence type="ECO:0000256" key="7">
    <source>
        <dbReference type="SAM" id="MobiDB-lite"/>
    </source>
</evidence>
<dbReference type="InterPro" id="IPR000597">
    <property type="entry name" value="Ribosomal_uL3"/>
</dbReference>
<gene>
    <name evidence="6 8" type="primary">rpl3</name>
    <name evidence="8" type="ORF">LAKADJCE_00095</name>
</gene>
<dbReference type="NCBIfam" id="NF003261">
    <property type="entry name" value="PRK04231.1"/>
    <property type="match status" value="1"/>
</dbReference>
<dbReference type="PANTHER" id="PTHR11363">
    <property type="entry name" value="60S RIBOSOMAL PROTEIN L3-RELATED"/>
    <property type="match status" value="1"/>
</dbReference>
<reference evidence="8" key="1">
    <citation type="submission" date="2020-10" db="EMBL/GenBank/DDBJ databases">
        <authorList>
            <person name="Hahn C.J."/>
            <person name="Laso-Perez R."/>
            <person name="Vulcano F."/>
            <person name="Vaziourakis K.-M."/>
            <person name="Stokke R."/>
            <person name="Steen I.H."/>
            <person name="Teske A."/>
            <person name="Boetius A."/>
            <person name="Liebeke M."/>
            <person name="Amann R."/>
            <person name="Knittel K."/>
        </authorList>
    </citation>
    <scope>NUCLEOTIDE SEQUENCE</scope>
    <source>
        <strain evidence="8">Gfbio:e3339647-f889-4370-9287-4fb5cb688e4c:AG392J18_GoMArc1</strain>
    </source>
</reference>
<dbReference type="InterPro" id="IPR044892">
    <property type="entry name" value="Ribosomal_L3_dom_3_arc_sf"/>
</dbReference>
<dbReference type="Proteomes" id="UP000612009">
    <property type="component" value="Unassembled WGS sequence"/>
</dbReference>
<dbReference type="Gene3D" id="3.30.1430.10">
    <property type="match status" value="1"/>
</dbReference>
<dbReference type="Gene3D" id="4.10.960.10">
    <property type="entry name" value="Ribosomal protein L3, domain 3"/>
    <property type="match status" value="1"/>
</dbReference>
<dbReference type="GO" id="GO:0006412">
    <property type="term" value="P:translation"/>
    <property type="evidence" value="ECO:0007669"/>
    <property type="project" value="UniProtKB-UniRule"/>
</dbReference>
<dbReference type="InterPro" id="IPR009000">
    <property type="entry name" value="Transl_B-barrel_sf"/>
</dbReference>
<dbReference type="SUPFAM" id="SSF50447">
    <property type="entry name" value="Translation proteins"/>
    <property type="match status" value="1"/>
</dbReference>
<organism evidence="8 9">
    <name type="scientific">Candidatus Argoarchaeum ethanivorans</name>
    <dbReference type="NCBI Taxonomy" id="2608793"/>
    <lineage>
        <taxon>Archaea</taxon>
        <taxon>Methanobacteriati</taxon>
        <taxon>Methanobacteriota</taxon>
        <taxon>Stenosarchaea group</taxon>
        <taxon>Methanomicrobia</taxon>
        <taxon>Methanosarcinales</taxon>
        <taxon>Methanosarcinales incertae sedis</taxon>
        <taxon>GOM Arc I cluster</taxon>
        <taxon>Candidatus Argoarchaeum</taxon>
    </lineage>
</organism>
<dbReference type="EMBL" id="CAJHIR010000004">
    <property type="protein sequence ID" value="CAD6491308.1"/>
    <property type="molecule type" value="Genomic_DNA"/>
</dbReference>
<comment type="subunit">
    <text evidence="6">Part of the 50S ribosomal subunit. Forms a cluster with proteins L14 and L24e.</text>
</comment>